<protein>
    <submittedName>
        <fullName evidence="1">Uncharacterized protein</fullName>
    </submittedName>
</protein>
<organism evidence="1 2">
    <name type="scientific">Elysia marginata</name>
    <dbReference type="NCBI Taxonomy" id="1093978"/>
    <lineage>
        <taxon>Eukaryota</taxon>
        <taxon>Metazoa</taxon>
        <taxon>Spiralia</taxon>
        <taxon>Lophotrochozoa</taxon>
        <taxon>Mollusca</taxon>
        <taxon>Gastropoda</taxon>
        <taxon>Heterobranchia</taxon>
        <taxon>Euthyneura</taxon>
        <taxon>Panpulmonata</taxon>
        <taxon>Sacoglossa</taxon>
        <taxon>Placobranchoidea</taxon>
        <taxon>Plakobranchidae</taxon>
        <taxon>Elysia</taxon>
    </lineage>
</organism>
<accession>A0AAV4EY39</accession>
<keyword evidence="2" id="KW-1185">Reference proteome</keyword>
<feature type="non-terminal residue" evidence="1">
    <location>
        <position position="1"/>
    </location>
</feature>
<feature type="non-terminal residue" evidence="1">
    <location>
        <position position="52"/>
    </location>
</feature>
<dbReference type="AlphaFoldDB" id="A0AAV4EY39"/>
<reference evidence="1 2" key="1">
    <citation type="journal article" date="2021" name="Elife">
        <title>Chloroplast acquisition without the gene transfer in kleptoplastic sea slugs, Plakobranchus ocellatus.</title>
        <authorList>
            <person name="Maeda T."/>
            <person name="Takahashi S."/>
            <person name="Yoshida T."/>
            <person name="Shimamura S."/>
            <person name="Takaki Y."/>
            <person name="Nagai Y."/>
            <person name="Toyoda A."/>
            <person name="Suzuki Y."/>
            <person name="Arimoto A."/>
            <person name="Ishii H."/>
            <person name="Satoh N."/>
            <person name="Nishiyama T."/>
            <person name="Hasebe M."/>
            <person name="Maruyama T."/>
            <person name="Minagawa J."/>
            <person name="Obokata J."/>
            <person name="Shigenobu S."/>
        </authorList>
    </citation>
    <scope>NUCLEOTIDE SEQUENCE [LARGE SCALE GENOMIC DNA]</scope>
</reference>
<comment type="caution">
    <text evidence="1">The sequence shown here is derived from an EMBL/GenBank/DDBJ whole genome shotgun (WGS) entry which is preliminary data.</text>
</comment>
<name>A0AAV4EY39_9GAST</name>
<dbReference type="EMBL" id="BMAT01000423">
    <property type="protein sequence ID" value="GFR66023.1"/>
    <property type="molecule type" value="Genomic_DNA"/>
</dbReference>
<evidence type="ECO:0000313" key="1">
    <source>
        <dbReference type="EMBL" id="GFR66023.1"/>
    </source>
</evidence>
<gene>
    <name evidence="1" type="ORF">ElyMa_000217100</name>
</gene>
<proteinExistence type="predicted"/>
<dbReference type="Proteomes" id="UP000762676">
    <property type="component" value="Unassembled WGS sequence"/>
</dbReference>
<evidence type="ECO:0000313" key="2">
    <source>
        <dbReference type="Proteomes" id="UP000762676"/>
    </source>
</evidence>
<sequence length="52" mass="6119">KIETTTCTFTTPIETEVTERSKVKVTAVSSAKLRWRTMFRWYWLETMVCSKG</sequence>